<dbReference type="RefSeq" id="WP_010519547.1">
    <property type="nucleotide sequence ID" value="NZ_AFOE01000049.1"/>
</dbReference>
<protein>
    <submittedName>
        <fullName evidence="1">Uncharacterized protein</fullName>
    </submittedName>
</protein>
<dbReference type="OrthoDB" id="1100725at2"/>
<name>A0A1V6LW98_9FLAO</name>
<gene>
    <name evidence="1" type="ORF">BUL40_01825</name>
</gene>
<sequence length="223" mass="25400">MKRKLREELIKLATEIITSREDKELAALYDTAKNLYEKIAVLKFIDEKLNDLEVDVSKNAIAAKFETMATAVLNDNKQVPENNPHDEDIITPGMDTIKDMVSEMPNEALEYIFGDFIAKPQTMKNEKEILAPETATPATAKSLNDKLNKELQIGLNDRLAFVGQLFGGSMEDYTRVISQLNTIGSEAKSIEFIDNMVKPEYNNWAGKEEYETRFKQIIQRRFA</sequence>
<proteinExistence type="predicted"/>
<evidence type="ECO:0000313" key="2">
    <source>
        <dbReference type="Proteomes" id="UP000191680"/>
    </source>
</evidence>
<dbReference type="AlphaFoldDB" id="A0A1V6LW98"/>
<comment type="caution">
    <text evidence="1">The sequence shown here is derived from an EMBL/GenBank/DDBJ whole genome shotgun (WGS) entry which is preliminary data.</text>
</comment>
<evidence type="ECO:0000313" key="1">
    <source>
        <dbReference type="EMBL" id="OQD44317.1"/>
    </source>
</evidence>
<keyword evidence="2" id="KW-1185">Reference proteome</keyword>
<dbReference type="EMBL" id="MTBC01000001">
    <property type="protein sequence ID" value="OQD44317.1"/>
    <property type="molecule type" value="Genomic_DNA"/>
</dbReference>
<organism evidence="1 2">
    <name type="scientific">Croceivirga radicis</name>
    <dbReference type="NCBI Taxonomy" id="1929488"/>
    <lineage>
        <taxon>Bacteria</taxon>
        <taxon>Pseudomonadati</taxon>
        <taxon>Bacteroidota</taxon>
        <taxon>Flavobacteriia</taxon>
        <taxon>Flavobacteriales</taxon>
        <taxon>Flavobacteriaceae</taxon>
        <taxon>Croceivirga</taxon>
    </lineage>
</organism>
<accession>A0A1V6LW98</accession>
<dbReference type="Proteomes" id="UP000191680">
    <property type="component" value="Unassembled WGS sequence"/>
</dbReference>
<reference evidence="1 2" key="1">
    <citation type="submission" date="2016-12" db="EMBL/GenBank/DDBJ databases">
        <authorList>
            <person name="Song W.-J."/>
            <person name="Kurnit D.M."/>
        </authorList>
    </citation>
    <scope>NUCLEOTIDE SEQUENCE [LARGE SCALE GENOMIC DNA]</scope>
    <source>
        <strain evidence="1 2">HSG9</strain>
    </source>
</reference>